<proteinExistence type="predicted"/>
<accession>A0A183A7L6</accession>
<reference evidence="4" key="1">
    <citation type="submission" date="2016-06" db="UniProtKB">
        <authorList>
            <consortium name="WormBaseParasite"/>
        </authorList>
    </citation>
    <scope>IDENTIFICATION</scope>
</reference>
<dbReference type="EMBL" id="UZAN01039976">
    <property type="protein sequence ID" value="VDP67916.1"/>
    <property type="molecule type" value="Genomic_DNA"/>
</dbReference>
<feature type="signal peptide" evidence="1">
    <location>
        <begin position="1"/>
        <end position="22"/>
    </location>
</feature>
<protein>
    <submittedName>
        <fullName evidence="4">Secreted protein</fullName>
    </submittedName>
</protein>
<keyword evidence="1" id="KW-0732">Signal</keyword>
<sequence length="85" mass="9492">MPESKQLVMLSLCLLLLAAALAEPKVRVQVNDRRSGVAYFVPHDAPDPSVLVPSPSNHSEREEVRQLLMEDVINVPEDVELTKEM</sequence>
<dbReference type="OrthoDB" id="10583441at2759"/>
<keyword evidence="3" id="KW-1185">Reference proteome</keyword>
<evidence type="ECO:0000313" key="2">
    <source>
        <dbReference type="EMBL" id="VDP67916.1"/>
    </source>
</evidence>
<evidence type="ECO:0000256" key="1">
    <source>
        <dbReference type="SAM" id="SignalP"/>
    </source>
</evidence>
<evidence type="ECO:0000313" key="4">
    <source>
        <dbReference type="WBParaSite" id="ECPE_0000295401-mRNA-1"/>
    </source>
</evidence>
<reference evidence="2 3" key="2">
    <citation type="submission" date="2018-11" db="EMBL/GenBank/DDBJ databases">
        <authorList>
            <consortium name="Pathogen Informatics"/>
        </authorList>
    </citation>
    <scope>NUCLEOTIDE SEQUENCE [LARGE SCALE GENOMIC DNA]</scope>
    <source>
        <strain evidence="2 3">Egypt</strain>
    </source>
</reference>
<dbReference type="AlphaFoldDB" id="A0A183A7L6"/>
<evidence type="ECO:0000313" key="3">
    <source>
        <dbReference type="Proteomes" id="UP000272942"/>
    </source>
</evidence>
<gene>
    <name evidence="2" type="ORF">ECPE_LOCUS2951</name>
</gene>
<dbReference type="WBParaSite" id="ECPE_0000295401-mRNA-1">
    <property type="protein sequence ID" value="ECPE_0000295401-mRNA-1"/>
    <property type="gene ID" value="ECPE_0000295401"/>
</dbReference>
<dbReference type="Proteomes" id="UP000272942">
    <property type="component" value="Unassembled WGS sequence"/>
</dbReference>
<feature type="chain" id="PRO_5043137935" evidence="1">
    <location>
        <begin position="23"/>
        <end position="85"/>
    </location>
</feature>
<organism evidence="4">
    <name type="scientific">Echinostoma caproni</name>
    <dbReference type="NCBI Taxonomy" id="27848"/>
    <lineage>
        <taxon>Eukaryota</taxon>
        <taxon>Metazoa</taxon>
        <taxon>Spiralia</taxon>
        <taxon>Lophotrochozoa</taxon>
        <taxon>Platyhelminthes</taxon>
        <taxon>Trematoda</taxon>
        <taxon>Digenea</taxon>
        <taxon>Plagiorchiida</taxon>
        <taxon>Echinostomata</taxon>
        <taxon>Echinostomatoidea</taxon>
        <taxon>Echinostomatidae</taxon>
        <taxon>Echinostoma</taxon>
    </lineage>
</organism>
<name>A0A183A7L6_9TREM</name>